<proteinExistence type="predicted"/>
<evidence type="ECO:0000313" key="5">
    <source>
        <dbReference type="Proteomes" id="UP000238937"/>
    </source>
</evidence>
<dbReference type="PROSITE" id="PS50110">
    <property type="entry name" value="RESPONSE_REGULATORY"/>
    <property type="match status" value="1"/>
</dbReference>
<dbReference type="InterPro" id="IPR001789">
    <property type="entry name" value="Sig_transdc_resp-reg_receiver"/>
</dbReference>
<dbReference type="Proteomes" id="UP000238937">
    <property type="component" value="Unassembled WGS sequence"/>
</dbReference>
<dbReference type="RefSeq" id="WP_106302673.1">
    <property type="nucleotide sequence ID" value="NZ_PVWO01000074.1"/>
</dbReference>
<dbReference type="InterPro" id="IPR011006">
    <property type="entry name" value="CheY-like_superfamily"/>
</dbReference>
<dbReference type="Gene3D" id="3.40.50.2300">
    <property type="match status" value="1"/>
</dbReference>
<dbReference type="OrthoDB" id="9812260at2"/>
<feature type="modified residue" description="4-aspartylphosphate" evidence="2">
    <location>
        <position position="54"/>
    </location>
</feature>
<keyword evidence="5" id="KW-1185">Reference proteome</keyword>
<dbReference type="PANTHER" id="PTHR44591">
    <property type="entry name" value="STRESS RESPONSE REGULATOR PROTEIN 1"/>
    <property type="match status" value="1"/>
</dbReference>
<organism evidence="4 5">
    <name type="scientific">Chamaesiphon polymorphus CCALA 037</name>
    <dbReference type="NCBI Taxonomy" id="2107692"/>
    <lineage>
        <taxon>Bacteria</taxon>
        <taxon>Bacillati</taxon>
        <taxon>Cyanobacteriota</taxon>
        <taxon>Cyanophyceae</taxon>
        <taxon>Gomontiellales</taxon>
        <taxon>Chamaesiphonaceae</taxon>
        <taxon>Chamaesiphon</taxon>
    </lineage>
</organism>
<evidence type="ECO:0000256" key="2">
    <source>
        <dbReference type="PROSITE-ProRule" id="PRU00169"/>
    </source>
</evidence>
<dbReference type="AlphaFoldDB" id="A0A2T1GID9"/>
<dbReference type="PANTHER" id="PTHR44591:SF3">
    <property type="entry name" value="RESPONSE REGULATORY DOMAIN-CONTAINING PROTEIN"/>
    <property type="match status" value="1"/>
</dbReference>
<name>A0A2T1GID9_9CYAN</name>
<sequence>MSSYSILVVDDQPDNFDTIEALLPSEIYRLYYANCGEDAINLLDKFDPDVILLDVMMPGLNGFEVCKRIKLMSQWQGVPIIMVTALSGKEDLARCLAAGADDFIPKPVNGLELSARVNSMLRIKKQYDRIQAFSKLQRNNIHSLANDLNEIRLDLAVGFPNEFNSPLNGISDNIEYLKQNIDRLSLPATLQLLEASERSVNSLHALTQKFWFYLKLIVETPIPSDLDISLPRFIIEQLLSDRFAELPIPSNLSYEIESTKLAVHEDLAQWVFSELLEYVFTRYRDDTYLKINGKIIDNAFHLSLSNRHNNQGNSLESDMSGLIQFNSSADENSELKIGLKIVKKIVEIYDGIFLMSDITRDEIEIYVTLPLASESASMNELQLKSPTMFKQNRN</sequence>
<protein>
    <recommendedName>
        <fullName evidence="3">Response regulatory domain-containing protein</fullName>
    </recommendedName>
</protein>
<dbReference type="Pfam" id="PF00072">
    <property type="entry name" value="Response_reg"/>
    <property type="match status" value="1"/>
</dbReference>
<dbReference type="SMART" id="SM00448">
    <property type="entry name" value="REC"/>
    <property type="match status" value="1"/>
</dbReference>
<evidence type="ECO:0000259" key="3">
    <source>
        <dbReference type="PROSITE" id="PS50110"/>
    </source>
</evidence>
<evidence type="ECO:0000256" key="1">
    <source>
        <dbReference type="ARBA" id="ARBA00022553"/>
    </source>
</evidence>
<dbReference type="GO" id="GO:0000160">
    <property type="term" value="P:phosphorelay signal transduction system"/>
    <property type="evidence" value="ECO:0007669"/>
    <property type="project" value="InterPro"/>
</dbReference>
<accession>A0A2T1GID9</accession>
<reference evidence="4 5" key="1">
    <citation type="submission" date="2018-03" db="EMBL/GenBank/DDBJ databases">
        <title>The ancient ancestry and fast evolution of plastids.</title>
        <authorList>
            <person name="Moore K.R."/>
            <person name="Magnabosco C."/>
            <person name="Momper L."/>
            <person name="Gold D.A."/>
            <person name="Bosak T."/>
            <person name="Fournier G.P."/>
        </authorList>
    </citation>
    <scope>NUCLEOTIDE SEQUENCE [LARGE SCALE GENOMIC DNA]</scope>
    <source>
        <strain evidence="4 5">CCALA 037</strain>
    </source>
</reference>
<evidence type="ECO:0000313" key="4">
    <source>
        <dbReference type="EMBL" id="PSB57493.1"/>
    </source>
</evidence>
<gene>
    <name evidence="4" type="ORF">C7B77_08245</name>
</gene>
<dbReference type="EMBL" id="PVWO01000074">
    <property type="protein sequence ID" value="PSB57493.1"/>
    <property type="molecule type" value="Genomic_DNA"/>
</dbReference>
<feature type="domain" description="Response regulatory" evidence="3">
    <location>
        <begin position="5"/>
        <end position="121"/>
    </location>
</feature>
<dbReference type="SUPFAM" id="SSF52172">
    <property type="entry name" value="CheY-like"/>
    <property type="match status" value="1"/>
</dbReference>
<dbReference type="InterPro" id="IPR050595">
    <property type="entry name" value="Bact_response_regulator"/>
</dbReference>
<keyword evidence="1 2" id="KW-0597">Phosphoprotein</keyword>
<comment type="caution">
    <text evidence="4">The sequence shown here is derived from an EMBL/GenBank/DDBJ whole genome shotgun (WGS) entry which is preliminary data.</text>
</comment>